<proteinExistence type="inferred from homology"/>
<dbReference type="GO" id="GO:0004497">
    <property type="term" value="F:monooxygenase activity"/>
    <property type="evidence" value="ECO:0007669"/>
    <property type="project" value="InterPro"/>
</dbReference>
<keyword evidence="2" id="KW-0479">Metal-binding</keyword>
<organism evidence="4 5">
    <name type="scientific">Coccomyxa viridis</name>
    <dbReference type="NCBI Taxonomy" id="1274662"/>
    <lineage>
        <taxon>Eukaryota</taxon>
        <taxon>Viridiplantae</taxon>
        <taxon>Chlorophyta</taxon>
        <taxon>core chlorophytes</taxon>
        <taxon>Trebouxiophyceae</taxon>
        <taxon>Trebouxiophyceae incertae sedis</taxon>
        <taxon>Coccomyxaceae</taxon>
        <taxon>Coccomyxa</taxon>
    </lineage>
</organism>
<dbReference type="PRINTS" id="PR00463">
    <property type="entry name" value="EP450I"/>
</dbReference>
<comment type="similarity">
    <text evidence="1">Belongs to the cytochrome P450 family.</text>
</comment>
<keyword evidence="3" id="KW-0472">Membrane</keyword>
<keyword evidence="3" id="KW-0812">Transmembrane</keyword>
<keyword evidence="5" id="KW-1185">Reference proteome</keyword>
<dbReference type="Gene3D" id="1.10.630.10">
    <property type="entry name" value="Cytochrome P450"/>
    <property type="match status" value="1"/>
</dbReference>
<accession>A0AAV1ICW2</accession>
<comment type="cofactor">
    <cofactor evidence="2">
        <name>heme</name>
        <dbReference type="ChEBI" id="CHEBI:30413"/>
    </cofactor>
</comment>
<dbReference type="PANTHER" id="PTHR24305:SF166">
    <property type="entry name" value="CYTOCHROME P450 12A4, MITOCHONDRIAL-RELATED"/>
    <property type="match status" value="1"/>
</dbReference>
<dbReference type="EMBL" id="CAUYUE010000009">
    <property type="protein sequence ID" value="CAK0783860.1"/>
    <property type="molecule type" value="Genomic_DNA"/>
</dbReference>
<evidence type="ECO:0000256" key="2">
    <source>
        <dbReference type="PIRSR" id="PIRSR602401-1"/>
    </source>
</evidence>
<feature type="transmembrane region" description="Helical" evidence="3">
    <location>
        <begin position="75"/>
        <end position="96"/>
    </location>
</feature>
<gene>
    <name evidence="4" type="ORF">CVIRNUC_007060</name>
</gene>
<dbReference type="GO" id="GO:0020037">
    <property type="term" value="F:heme binding"/>
    <property type="evidence" value="ECO:0007669"/>
    <property type="project" value="InterPro"/>
</dbReference>
<dbReference type="InterPro" id="IPR036396">
    <property type="entry name" value="Cyt_P450_sf"/>
</dbReference>
<dbReference type="InterPro" id="IPR050121">
    <property type="entry name" value="Cytochrome_P450_monoxygenase"/>
</dbReference>
<keyword evidence="2" id="KW-0349">Heme</keyword>
<evidence type="ECO:0000313" key="5">
    <source>
        <dbReference type="Proteomes" id="UP001314263"/>
    </source>
</evidence>
<feature type="transmembrane region" description="Helical" evidence="3">
    <location>
        <begin position="44"/>
        <end position="63"/>
    </location>
</feature>
<dbReference type="Pfam" id="PF00067">
    <property type="entry name" value="p450"/>
    <property type="match status" value="1"/>
</dbReference>
<dbReference type="AlphaFoldDB" id="A0AAV1ICW2"/>
<dbReference type="Proteomes" id="UP001314263">
    <property type="component" value="Unassembled WGS sequence"/>
</dbReference>
<evidence type="ECO:0000256" key="1">
    <source>
        <dbReference type="ARBA" id="ARBA00010617"/>
    </source>
</evidence>
<reference evidence="4 5" key="1">
    <citation type="submission" date="2023-10" db="EMBL/GenBank/DDBJ databases">
        <authorList>
            <person name="Maclean D."/>
            <person name="Macfadyen A."/>
        </authorList>
    </citation>
    <scope>NUCLEOTIDE SEQUENCE [LARGE SCALE GENOMIC DNA]</scope>
</reference>
<feature type="binding site" description="axial binding residue" evidence="2">
    <location>
        <position position="548"/>
    </location>
    <ligand>
        <name>heme</name>
        <dbReference type="ChEBI" id="CHEBI:30413"/>
    </ligand>
    <ligandPart>
        <name>Fe</name>
        <dbReference type="ChEBI" id="CHEBI:18248"/>
    </ligandPart>
</feature>
<evidence type="ECO:0008006" key="6">
    <source>
        <dbReference type="Google" id="ProtNLM"/>
    </source>
</evidence>
<dbReference type="PRINTS" id="PR00385">
    <property type="entry name" value="P450"/>
</dbReference>
<protein>
    <recommendedName>
        <fullName evidence="6">Cytochrome P450</fullName>
    </recommendedName>
</protein>
<dbReference type="GO" id="GO:0005506">
    <property type="term" value="F:iron ion binding"/>
    <property type="evidence" value="ECO:0007669"/>
    <property type="project" value="InterPro"/>
</dbReference>
<dbReference type="InterPro" id="IPR002401">
    <property type="entry name" value="Cyt_P450_E_grp-I"/>
</dbReference>
<comment type="caution">
    <text evidence="4">The sequence shown here is derived from an EMBL/GenBank/DDBJ whole genome shotgun (WGS) entry which is preliminary data.</text>
</comment>
<evidence type="ECO:0000256" key="3">
    <source>
        <dbReference type="SAM" id="Phobius"/>
    </source>
</evidence>
<sequence length="615" mass="69231">MTVPLPNHPLKEAQKRKEDGRPVGRHVLIDDVVLQLRWHAENDILMWFFILAALFLGAVNYLAKGLSSHDQANSTLKTLCWACIGIAAFIIVRFVLDFIRRSQLLAHLPGPKPRNWITGYMEIAYCKQPHRMCTALAEQYGPIFKFRILCFHVVCITDPVLATYILRSKDFDKIRFIYSFLDPFLGGANLLTGHTNAHWRAVRKGIVPAFSAGNVRQAFGHMVRSCTALGDFMAARGPSAALDMDELLLRAAMDVIGHFGFQRNMHAIGSLWQPDSEDNRNVRALLDSTLEVVQRAQIYARWWRLWRTDVRAGWVAFGRYKGLVRRLLAHMKGLPPQGGSFADLLLRTKDPKTGRLLKDVQLRPEIAALFFAGIDTTGHTGTFCLYTVSQHPKAEAKIVAELQRLGLMPTAEQPQPRDLEYADMSELPYLQAVIKETLRMYPPVGIGQAKVCAARDTRLGGLLLPAGTLIATPHHTIHNVSFNWDTPQEFLPERWLRSGTEYAIGEKLLLPKQWYQDIHLNTDSMDPLEGNSRRAKRYFPFAEGARSCVGQSLAMTSLLATLALLLSRFSFRLADQMGGPEGVLDSERYALVTGPEGGMHMHAIPRQPHREPMQQ</sequence>
<keyword evidence="3" id="KW-1133">Transmembrane helix</keyword>
<evidence type="ECO:0000313" key="4">
    <source>
        <dbReference type="EMBL" id="CAK0783860.1"/>
    </source>
</evidence>
<dbReference type="PANTHER" id="PTHR24305">
    <property type="entry name" value="CYTOCHROME P450"/>
    <property type="match status" value="1"/>
</dbReference>
<keyword evidence="2" id="KW-0408">Iron</keyword>
<dbReference type="GO" id="GO:0016705">
    <property type="term" value="F:oxidoreductase activity, acting on paired donors, with incorporation or reduction of molecular oxygen"/>
    <property type="evidence" value="ECO:0007669"/>
    <property type="project" value="InterPro"/>
</dbReference>
<dbReference type="InterPro" id="IPR001128">
    <property type="entry name" value="Cyt_P450"/>
</dbReference>
<name>A0AAV1ICW2_9CHLO</name>
<dbReference type="SUPFAM" id="SSF48264">
    <property type="entry name" value="Cytochrome P450"/>
    <property type="match status" value="1"/>
</dbReference>